<feature type="non-terminal residue" evidence="2">
    <location>
        <position position="1"/>
    </location>
</feature>
<proteinExistence type="predicted"/>
<name>A0ABS7CLH4_9BACL</name>
<protein>
    <submittedName>
        <fullName evidence="2">Uncharacterized protein</fullName>
    </submittedName>
</protein>
<dbReference type="EMBL" id="JAHZIK010003286">
    <property type="protein sequence ID" value="MBW7461800.1"/>
    <property type="molecule type" value="Genomic_DNA"/>
</dbReference>
<comment type="caution">
    <text evidence="2">The sequence shown here is derived from an EMBL/GenBank/DDBJ whole genome shotgun (WGS) entry which is preliminary data.</text>
</comment>
<reference evidence="2 3" key="1">
    <citation type="submission" date="2021-07" db="EMBL/GenBank/DDBJ databases">
        <title>Paenibacillus radiodurans sp. nov., isolated from the southeastern edge of Tengger Desert.</title>
        <authorList>
            <person name="Zhang G."/>
        </authorList>
    </citation>
    <scope>NUCLEOTIDE SEQUENCE [LARGE SCALE GENOMIC DNA]</scope>
    <source>
        <strain evidence="2 3">CCM 7311</strain>
    </source>
</reference>
<evidence type="ECO:0000256" key="1">
    <source>
        <dbReference type="SAM" id="Phobius"/>
    </source>
</evidence>
<keyword evidence="1" id="KW-0472">Membrane</keyword>
<sequence length="86" mass="9611">LVQSHRHSVWRHLYPLPDESRLSALIKVDRTGLLVCGGLIWLPQAILLPIRGYPIPAAAAVLLIILYVFGLRPARTKRSFLGESDD</sequence>
<organism evidence="2 3">
    <name type="scientific">Paenibacillus sepulcri</name>
    <dbReference type="NCBI Taxonomy" id="359917"/>
    <lineage>
        <taxon>Bacteria</taxon>
        <taxon>Bacillati</taxon>
        <taxon>Bacillota</taxon>
        <taxon>Bacilli</taxon>
        <taxon>Bacillales</taxon>
        <taxon>Paenibacillaceae</taxon>
        <taxon>Paenibacillus</taxon>
    </lineage>
</organism>
<feature type="transmembrane region" description="Helical" evidence="1">
    <location>
        <begin position="53"/>
        <end position="71"/>
    </location>
</feature>
<feature type="transmembrane region" description="Helical" evidence="1">
    <location>
        <begin position="31"/>
        <end position="47"/>
    </location>
</feature>
<evidence type="ECO:0000313" key="3">
    <source>
        <dbReference type="Proteomes" id="UP001519887"/>
    </source>
</evidence>
<keyword evidence="3" id="KW-1185">Reference proteome</keyword>
<accession>A0ABS7CLH4</accession>
<keyword evidence="1" id="KW-0812">Transmembrane</keyword>
<evidence type="ECO:0000313" key="2">
    <source>
        <dbReference type="EMBL" id="MBW7461800.1"/>
    </source>
</evidence>
<dbReference type="Proteomes" id="UP001519887">
    <property type="component" value="Unassembled WGS sequence"/>
</dbReference>
<keyword evidence="1" id="KW-1133">Transmembrane helix</keyword>
<gene>
    <name evidence="2" type="ORF">K0U00_47895</name>
</gene>